<dbReference type="PROSITE" id="PS50977">
    <property type="entry name" value="HTH_TETR_2"/>
    <property type="match status" value="1"/>
</dbReference>
<gene>
    <name evidence="6" type="ORF">CLV54_0622</name>
</gene>
<dbReference type="InterPro" id="IPR049445">
    <property type="entry name" value="TetR_SbtR-like_C"/>
</dbReference>
<feature type="domain" description="HTH tetR-type" evidence="5">
    <location>
        <begin position="14"/>
        <end position="73"/>
    </location>
</feature>
<dbReference type="Proteomes" id="UP000230161">
    <property type="component" value="Unassembled WGS sequence"/>
</dbReference>
<dbReference type="AlphaFoldDB" id="A0A2M9C516"/>
<dbReference type="PANTHER" id="PTHR30055:SF234">
    <property type="entry name" value="HTH-TYPE TRANSCRIPTIONAL REGULATOR BETI"/>
    <property type="match status" value="1"/>
</dbReference>
<proteinExistence type="predicted"/>
<dbReference type="SUPFAM" id="SSF48498">
    <property type="entry name" value="Tetracyclin repressor-like, C-terminal domain"/>
    <property type="match status" value="1"/>
</dbReference>
<keyword evidence="1" id="KW-0805">Transcription regulation</keyword>
<evidence type="ECO:0000313" key="6">
    <source>
        <dbReference type="EMBL" id="PJJ65589.1"/>
    </source>
</evidence>
<dbReference type="Pfam" id="PF00440">
    <property type="entry name" value="TetR_N"/>
    <property type="match status" value="1"/>
</dbReference>
<reference evidence="6 7" key="1">
    <citation type="submission" date="2017-11" db="EMBL/GenBank/DDBJ databases">
        <title>Genomic Encyclopedia of Archaeal and Bacterial Type Strains, Phase II (KMG-II): From Individual Species to Whole Genera.</title>
        <authorList>
            <person name="Goeker M."/>
        </authorList>
    </citation>
    <scope>NUCLEOTIDE SEQUENCE [LARGE SCALE GENOMIC DNA]</scope>
    <source>
        <strain evidence="6 7">DSM 25625</strain>
    </source>
</reference>
<accession>A0A2M9C516</accession>
<dbReference type="Gene3D" id="1.10.357.10">
    <property type="entry name" value="Tetracycline Repressor, domain 2"/>
    <property type="match status" value="1"/>
</dbReference>
<evidence type="ECO:0000259" key="5">
    <source>
        <dbReference type="PROSITE" id="PS50977"/>
    </source>
</evidence>
<keyword evidence="7" id="KW-1185">Reference proteome</keyword>
<dbReference type="PRINTS" id="PR00455">
    <property type="entry name" value="HTHTETR"/>
</dbReference>
<dbReference type="EMBL" id="PGFB01000001">
    <property type="protein sequence ID" value="PJJ65589.1"/>
    <property type="molecule type" value="Genomic_DNA"/>
</dbReference>
<dbReference type="GO" id="GO:0000976">
    <property type="term" value="F:transcription cis-regulatory region binding"/>
    <property type="evidence" value="ECO:0007669"/>
    <property type="project" value="TreeGrafter"/>
</dbReference>
<dbReference type="Pfam" id="PF21597">
    <property type="entry name" value="TetR_C_43"/>
    <property type="match status" value="1"/>
</dbReference>
<evidence type="ECO:0000313" key="7">
    <source>
        <dbReference type="Proteomes" id="UP000230161"/>
    </source>
</evidence>
<dbReference type="OrthoDB" id="3192968at2"/>
<dbReference type="InterPro" id="IPR036271">
    <property type="entry name" value="Tet_transcr_reg_TetR-rel_C_sf"/>
</dbReference>
<protein>
    <submittedName>
        <fullName evidence="6">Regulatory TetR family protein</fullName>
    </submittedName>
</protein>
<comment type="caution">
    <text evidence="6">The sequence shown here is derived from an EMBL/GenBank/DDBJ whole genome shotgun (WGS) entry which is preliminary data.</text>
</comment>
<keyword evidence="2 4" id="KW-0238">DNA-binding</keyword>
<dbReference type="PANTHER" id="PTHR30055">
    <property type="entry name" value="HTH-TYPE TRANSCRIPTIONAL REGULATOR RUTR"/>
    <property type="match status" value="1"/>
</dbReference>
<evidence type="ECO:0000256" key="4">
    <source>
        <dbReference type="PROSITE-ProRule" id="PRU00335"/>
    </source>
</evidence>
<name>A0A2M9C516_9MICO</name>
<feature type="DNA-binding region" description="H-T-H motif" evidence="4">
    <location>
        <begin position="36"/>
        <end position="55"/>
    </location>
</feature>
<dbReference type="GO" id="GO:0003700">
    <property type="term" value="F:DNA-binding transcription factor activity"/>
    <property type="evidence" value="ECO:0007669"/>
    <property type="project" value="TreeGrafter"/>
</dbReference>
<evidence type="ECO:0000256" key="1">
    <source>
        <dbReference type="ARBA" id="ARBA00023015"/>
    </source>
</evidence>
<dbReference type="SUPFAM" id="SSF46689">
    <property type="entry name" value="Homeodomain-like"/>
    <property type="match status" value="1"/>
</dbReference>
<dbReference type="InterPro" id="IPR050109">
    <property type="entry name" value="HTH-type_TetR-like_transc_reg"/>
</dbReference>
<dbReference type="InterPro" id="IPR009057">
    <property type="entry name" value="Homeodomain-like_sf"/>
</dbReference>
<keyword evidence="3" id="KW-0804">Transcription</keyword>
<dbReference type="InterPro" id="IPR001647">
    <property type="entry name" value="HTH_TetR"/>
</dbReference>
<dbReference type="RefSeq" id="WP_100343462.1">
    <property type="nucleotide sequence ID" value="NZ_PGFB01000001.1"/>
</dbReference>
<evidence type="ECO:0000256" key="2">
    <source>
        <dbReference type="ARBA" id="ARBA00023125"/>
    </source>
</evidence>
<sequence>MTPTDARGLRADAQINRDRLLDAAAQAFARDGADTSLKAIAQQAGVGIGTLYRRFPTREDLIEASYRNETTRLCESAARLLETATPVDALRAWMDSFVDYMLTKHGMSDALPSILASREGLRAASRTMLRDAIATLLDAGVATAALRDDVAADDVMMALGGVTLIAGAEHQRELAARLLDLLMAGLVRR</sequence>
<organism evidence="6 7">
    <name type="scientific">Compostimonas suwonensis</name>
    <dbReference type="NCBI Taxonomy" id="1048394"/>
    <lineage>
        <taxon>Bacteria</taxon>
        <taxon>Bacillati</taxon>
        <taxon>Actinomycetota</taxon>
        <taxon>Actinomycetes</taxon>
        <taxon>Micrococcales</taxon>
        <taxon>Microbacteriaceae</taxon>
        <taxon>Compostimonas</taxon>
    </lineage>
</organism>
<evidence type="ECO:0000256" key="3">
    <source>
        <dbReference type="ARBA" id="ARBA00023163"/>
    </source>
</evidence>